<accession>A0AAV3SIY7</accession>
<dbReference type="EMBL" id="BAAADN010000038">
    <property type="protein sequence ID" value="GAA0466855.1"/>
    <property type="molecule type" value="Genomic_DNA"/>
</dbReference>
<dbReference type="Pfam" id="PF13384">
    <property type="entry name" value="HTH_23"/>
    <property type="match status" value="1"/>
</dbReference>
<evidence type="ECO:0000313" key="3">
    <source>
        <dbReference type="Proteomes" id="UP001500962"/>
    </source>
</evidence>
<reference evidence="2" key="1">
    <citation type="journal article" date="2014" name="Int. J. Syst. Evol. Microbiol.">
        <title>Complete genome sequence of Corynebacterium casei LMG S-19264T (=DSM 44701T), isolated from a smear-ripened cheese.</title>
        <authorList>
            <consortium name="US DOE Joint Genome Institute (JGI-PGF)"/>
            <person name="Walter F."/>
            <person name="Albersmeier A."/>
            <person name="Kalinowski J."/>
            <person name="Ruckert C."/>
        </authorList>
    </citation>
    <scope>NUCLEOTIDE SEQUENCE</scope>
    <source>
        <strain evidence="2">JCM 12289</strain>
    </source>
</reference>
<dbReference type="AlphaFoldDB" id="A0AAV3SIY7"/>
<dbReference type="InterPro" id="IPR009057">
    <property type="entry name" value="Homeodomain-like_sf"/>
</dbReference>
<evidence type="ECO:0000313" key="2">
    <source>
        <dbReference type="EMBL" id="GAA0466855.1"/>
    </source>
</evidence>
<organism evidence="2 3">
    <name type="scientific">Halococcus dombrowskii</name>
    <dbReference type="NCBI Taxonomy" id="179637"/>
    <lineage>
        <taxon>Archaea</taxon>
        <taxon>Methanobacteriati</taxon>
        <taxon>Methanobacteriota</taxon>
        <taxon>Stenosarchaea group</taxon>
        <taxon>Halobacteria</taxon>
        <taxon>Halobacteriales</taxon>
        <taxon>Halococcaceae</taxon>
        <taxon>Halococcus</taxon>
    </lineage>
</organism>
<dbReference type="Proteomes" id="UP001500962">
    <property type="component" value="Unassembled WGS sequence"/>
</dbReference>
<comment type="caution">
    <text evidence="2">The sequence shown here is derived from an EMBL/GenBank/DDBJ whole genome shotgun (WGS) entry which is preliminary data.</text>
</comment>
<evidence type="ECO:0000256" key="1">
    <source>
        <dbReference type="SAM" id="MobiDB-lite"/>
    </source>
</evidence>
<sequence length="136" mass="15353">MSRKKHVVDLSDEERRTLEWFISTGERKAEENTRARILLKADDGLTDAEICEHVGCSIGTPYKARKNYSERGIAAIHRRKPDREYERKLDGMLKHASSNSPVATHQKGALVGRFTFSPTNSLPSTRSTLSRSLTKP</sequence>
<gene>
    <name evidence="2" type="ORF">GCM10008985_24770</name>
</gene>
<reference evidence="2" key="2">
    <citation type="submission" date="2023-12" db="EMBL/GenBank/DDBJ databases">
        <authorList>
            <person name="Sun Q."/>
            <person name="Inoue M."/>
        </authorList>
    </citation>
    <scope>NUCLEOTIDE SEQUENCE</scope>
    <source>
        <strain evidence="2">JCM 12289</strain>
    </source>
</reference>
<name>A0AAV3SIY7_HALDO</name>
<protein>
    <recommendedName>
        <fullName evidence="4">Transposase</fullName>
    </recommendedName>
</protein>
<feature type="compositionally biased region" description="Low complexity" evidence="1">
    <location>
        <begin position="117"/>
        <end position="136"/>
    </location>
</feature>
<dbReference type="SUPFAM" id="SSF46689">
    <property type="entry name" value="Homeodomain-like"/>
    <property type="match status" value="1"/>
</dbReference>
<proteinExistence type="predicted"/>
<evidence type="ECO:0008006" key="4">
    <source>
        <dbReference type="Google" id="ProtNLM"/>
    </source>
</evidence>
<feature type="region of interest" description="Disordered" evidence="1">
    <location>
        <begin position="114"/>
        <end position="136"/>
    </location>
</feature>